<reference evidence="1" key="1">
    <citation type="submission" date="2014-12" db="EMBL/GenBank/DDBJ databases">
        <title>Insight into the proteome of Arion vulgaris.</title>
        <authorList>
            <person name="Aradska J."/>
            <person name="Bulat T."/>
            <person name="Smidak R."/>
            <person name="Sarate P."/>
            <person name="Gangsoo J."/>
            <person name="Sialana F."/>
            <person name="Bilban M."/>
            <person name="Lubec G."/>
        </authorList>
    </citation>
    <scope>NUCLEOTIDE SEQUENCE</scope>
    <source>
        <tissue evidence="1">Skin</tissue>
    </source>
</reference>
<proteinExistence type="predicted"/>
<dbReference type="EMBL" id="HACG01050236">
    <property type="protein sequence ID" value="CEK97101.1"/>
    <property type="molecule type" value="Transcribed_RNA"/>
</dbReference>
<protein>
    <submittedName>
        <fullName evidence="1">Uncharacterized protein</fullName>
    </submittedName>
</protein>
<organism evidence="1">
    <name type="scientific">Arion vulgaris</name>
    <dbReference type="NCBI Taxonomy" id="1028688"/>
    <lineage>
        <taxon>Eukaryota</taxon>
        <taxon>Metazoa</taxon>
        <taxon>Spiralia</taxon>
        <taxon>Lophotrochozoa</taxon>
        <taxon>Mollusca</taxon>
        <taxon>Gastropoda</taxon>
        <taxon>Heterobranchia</taxon>
        <taxon>Euthyneura</taxon>
        <taxon>Panpulmonata</taxon>
        <taxon>Eupulmonata</taxon>
        <taxon>Stylommatophora</taxon>
        <taxon>Helicina</taxon>
        <taxon>Arionoidea</taxon>
        <taxon>Arionidae</taxon>
        <taxon>Arion</taxon>
    </lineage>
</organism>
<gene>
    <name evidence="1" type="primary">ORF214647</name>
</gene>
<accession>A0A0B7BXJ9</accession>
<evidence type="ECO:0000313" key="1">
    <source>
        <dbReference type="EMBL" id="CEK97101.1"/>
    </source>
</evidence>
<dbReference type="AlphaFoldDB" id="A0A0B7BXJ9"/>
<sequence length="57" mass="6290">MNCKQFHLSTDRIGTVSIDLVMSPDGSALTRVIIIGSQEPDFQDNLMINVRTILDGL</sequence>
<name>A0A0B7BXJ9_9EUPU</name>